<dbReference type="CDD" id="cd03426">
    <property type="entry name" value="NUDIX_CoAse_Nudt7"/>
    <property type="match status" value="1"/>
</dbReference>
<dbReference type="PANTHER" id="PTHR12992:SF24">
    <property type="entry name" value="PEROXISOMAL COENZYME A DIPHOSPHATASE NUDT7"/>
    <property type="match status" value="1"/>
</dbReference>
<accession>A0A9P5MVT1</accession>
<dbReference type="InterPro" id="IPR045121">
    <property type="entry name" value="CoAse"/>
</dbReference>
<dbReference type="AlphaFoldDB" id="A0A9P5MVT1"/>
<evidence type="ECO:0000313" key="9">
    <source>
        <dbReference type="Proteomes" id="UP000759537"/>
    </source>
</evidence>
<dbReference type="PROSITE" id="PS51462">
    <property type="entry name" value="NUDIX"/>
    <property type="match status" value="1"/>
</dbReference>
<keyword evidence="9" id="KW-1185">Reference proteome</keyword>
<evidence type="ECO:0000256" key="4">
    <source>
        <dbReference type="ARBA" id="ARBA00022801"/>
    </source>
</evidence>
<evidence type="ECO:0000256" key="1">
    <source>
        <dbReference type="ARBA" id="ARBA00001936"/>
    </source>
</evidence>
<evidence type="ECO:0000256" key="6">
    <source>
        <dbReference type="ARBA" id="ARBA00023211"/>
    </source>
</evidence>
<feature type="domain" description="Nudix hydrolase" evidence="7">
    <location>
        <begin position="57"/>
        <end position="213"/>
    </location>
</feature>
<protein>
    <submittedName>
        <fullName evidence="8">NUDIX hydrolase domain-like protein</fullName>
    </submittedName>
</protein>
<evidence type="ECO:0000256" key="3">
    <source>
        <dbReference type="ARBA" id="ARBA00022723"/>
    </source>
</evidence>
<keyword evidence="5" id="KW-0460">Magnesium</keyword>
<keyword evidence="3" id="KW-0479">Metal-binding</keyword>
<dbReference type="GO" id="GO:0046872">
    <property type="term" value="F:metal ion binding"/>
    <property type="evidence" value="ECO:0007669"/>
    <property type="project" value="UniProtKB-KW"/>
</dbReference>
<proteinExistence type="predicted"/>
<name>A0A9P5MVT1_9AGAM</name>
<dbReference type="InterPro" id="IPR000086">
    <property type="entry name" value="NUDIX_hydrolase_dom"/>
</dbReference>
<evidence type="ECO:0000256" key="2">
    <source>
        <dbReference type="ARBA" id="ARBA00001946"/>
    </source>
</evidence>
<dbReference type="Proteomes" id="UP000759537">
    <property type="component" value="Unassembled WGS sequence"/>
</dbReference>
<comment type="cofactor">
    <cofactor evidence="1">
        <name>Mn(2+)</name>
        <dbReference type="ChEBI" id="CHEBI:29035"/>
    </cofactor>
</comment>
<sequence length="259" mass="28222">MLRSLTTTSANTASGRLPYPNLTAALSVPFTRKSLTEIRAALTSAAEDYPTAADPKEGHAAVLIPLCNVNDQPGILLELRGKLRKHSGEVSFPGGRVDPVDGTFTATALRETREEIGILPDQVEILGRLGPPQLSLSGLRVWPFVGFIHAKRWRRYETSGDIEAPLSSLRMDSLTPSQSEVAAAFHLPLAVAATPARLKVDHFRGGQAYWAVDVSDLIKGAPQIQPSHTSGKGPKERVEVWGITGWYLFLFMKALKIYE</sequence>
<comment type="caution">
    <text evidence="8">The sequence shown here is derived from an EMBL/GenBank/DDBJ whole genome shotgun (WGS) entry which is preliminary data.</text>
</comment>
<evidence type="ECO:0000259" key="7">
    <source>
        <dbReference type="PROSITE" id="PS51462"/>
    </source>
</evidence>
<dbReference type="PANTHER" id="PTHR12992">
    <property type="entry name" value="NUDIX HYDROLASE"/>
    <property type="match status" value="1"/>
</dbReference>
<dbReference type="SUPFAM" id="SSF55811">
    <property type="entry name" value="Nudix"/>
    <property type="match status" value="1"/>
</dbReference>
<reference evidence="8" key="1">
    <citation type="submission" date="2019-10" db="EMBL/GenBank/DDBJ databases">
        <authorList>
            <consortium name="DOE Joint Genome Institute"/>
            <person name="Kuo A."/>
            <person name="Miyauchi S."/>
            <person name="Kiss E."/>
            <person name="Drula E."/>
            <person name="Kohler A."/>
            <person name="Sanchez-Garcia M."/>
            <person name="Andreopoulos B."/>
            <person name="Barry K.W."/>
            <person name="Bonito G."/>
            <person name="Buee M."/>
            <person name="Carver A."/>
            <person name="Chen C."/>
            <person name="Cichocki N."/>
            <person name="Clum A."/>
            <person name="Culley D."/>
            <person name="Crous P.W."/>
            <person name="Fauchery L."/>
            <person name="Girlanda M."/>
            <person name="Hayes R."/>
            <person name="Keri Z."/>
            <person name="LaButti K."/>
            <person name="Lipzen A."/>
            <person name="Lombard V."/>
            <person name="Magnuson J."/>
            <person name="Maillard F."/>
            <person name="Morin E."/>
            <person name="Murat C."/>
            <person name="Nolan M."/>
            <person name="Ohm R."/>
            <person name="Pangilinan J."/>
            <person name="Pereira M."/>
            <person name="Perotto S."/>
            <person name="Peter M."/>
            <person name="Riley R."/>
            <person name="Sitrit Y."/>
            <person name="Stielow B."/>
            <person name="Szollosi G."/>
            <person name="Zifcakova L."/>
            <person name="Stursova M."/>
            <person name="Spatafora J.W."/>
            <person name="Tedersoo L."/>
            <person name="Vaario L.-M."/>
            <person name="Yamada A."/>
            <person name="Yan M."/>
            <person name="Wang P."/>
            <person name="Xu J."/>
            <person name="Bruns T."/>
            <person name="Baldrian P."/>
            <person name="Vilgalys R."/>
            <person name="Henrissat B."/>
            <person name="Grigoriev I.V."/>
            <person name="Hibbett D."/>
            <person name="Nagy L.G."/>
            <person name="Martin F.M."/>
        </authorList>
    </citation>
    <scope>NUCLEOTIDE SEQUENCE</scope>
    <source>
        <strain evidence="8">Prilba</strain>
    </source>
</reference>
<keyword evidence="4 8" id="KW-0378">Hydrolase</keyword>
<keyword evidence="6" id="KW-0464">Manganese</keyword>
<dbReference type="OrthoDB" id="206213at2759"/>
<dbReference type="Gene3D" id="3.90.79.10">
    <property type="entry name" value="Nucleoside Triphosphate Pyrophosphohydrolase"/>
    <property type="match status" value="1"/>
</dbReference>
<dbReference type="InterPro" id="IPR015797">
    <property type="entry name" value="NUDIX_hydrolase-like_dom_sf"/>
</dbReference>
<evidence type="ECO:0000256" key="5">
    <source>
        <dbReference type="ARBA" id="ARBA00022842"/>
    </source>
</evidence>
<dbReference type="Pfam" id="PF00293">
    <property type="entry name" value="NUDIX"/>
    <property type="match status" value="1"/>
</dbReference>
<reference evidence="8" key="2">
    <citation type="journal article" date="2020" name="Nat. Commun.">
        <title>Large-scale genome sequencing of mycorrhizal fungi provides insights into the early evolution of symbiotic traits.</title>
        <authorList>
            <person name="Miyauchi S."/>
            <person name="Kiss E."/>
            <person name="Kuo A."/>
            <person name="Drula E."/>
            <person name="Kohler A."/>
            <person name="Sanchez-Garcia M."/>
            <person name="Morin E."/>
            <person name="Andreopoulos B."/>
            <person name="Barry K.W."/>
            <person name="Bonito G."/>
            <person name="Buee M."/>
            <person name="Carver A."/>
            <person name="Chen C."/>
            <person name="Cichocki N."/>
            <person name="Clum A."/>
            <person name="Culley D."/>
            <person name="Crous P.W."/>
            <person name="Fauchery L."/>
            <person name="Girlanda M."/>
            <person name="Hayes R.D."/>
            <person name="Keri Z."/>
            <person name="LaButti K."/>
            <person name="Lipzen A."/>
            <person name="Lombard V."/>
            <person name="Magnuson J."/>
            <person name="Maillard F."/>
            <person name="Murat C."/>
            <person name="Nolan M."/>
            <person name="Ohm R.A."/>
            <person name="Pangilinan J."/>
            <person name="Pereira M.F."/>
            <person name="Perotto S."/>
            <person name="Peter M."/>
            <person name="Pfister S."/>
            <person name="Riley R."/>
            <person name="Sitrit Y."/>
            <person name="Stielow J.B."/>
            <person name="Szollosi G."/>
            <person name="Zifcakova L."/>
            <person name="Stursova M."/>
            <person name="Spatafora J.W."/>
            <person name="Tedersoo L."/>
            <person name="Vaario L.M."/>
            <person name="Yamada A."/>
            <person name="Yan M."/>
            <person name="Wang P."/>
            <person name="Xu J."/>
            <person name="Bruns T."/>
            <person name="Baldrian P."/>
            <person name="Vilgalys R."/>
            <person name="Dunand C."/>
            <person name="Henrissat B."/>
            <person name="Grigoriev I.V."/>
            <person name="Hibbett D."/>
            <person name="Nagy L.G."/>
            <person name="Martin F.M."/>
        </authorList>
    </citation>
    <scope>NUCLEOTIDE SEQUENCE</scope>
    <source>
        <strain evidence="8">Prilba</strain>
    </source>
</reference>
<dbReference type="GO" id="GO:0010945">
    <property type="term" value="F:coenzyme A diphosphatase activity"/>
    <property type="evidence" value="ECO:0007669"/>
    <property type="project" value="InterPro"/>
</dbReference>
<dbReference type="EMBL" id="WHVB01000009">
    <property type="protein sequence ID" value="KAF8479773.1"/>
    <property type="molecule type" value="Genomic_DNA"/>
</dbReference>
<gene>
    <name evidence="8" type="ORF">DFH94DRAFT_651308</name>
</gene>
<evidence type="ECO:0000313" key="8">
    <source>
        <dbReference type="EMBL" id="KAF8479773.1"/>
    </source>
</evidence>
<comment type="cofactor">
    <cofactor evidence="2">
        <name>Mg(2+)</name>
        <dbReference type="ChEBI" id="CHEBI:18420"/>
    </cofactor>
</comment>
<organism evidence="8 9">
    <name type="scientific">Russula ochroleuca</name>
    <dbReference type="NCBI Taxonomy" id="152965"/>
    <lineage>
        <taxon>Eukaryota</taxon>
        <taxon>Fungi</taxon>
        <taxon>Dikarya</taxon>
        <taxon>Basidiomycota</taxon>
        <taxon>Agaricomycotina</taxon>
        <taxon>Agaricomycetes</taxon>
        <taxon>Russulales</taxon>
        <taxon>Russulaceae</taxon>
        <taxon>Russula</taxon>
    </lineage>
</organism>
<dbReference type="GO" id="GO:0015938">
    <property type="term" value="P:coenzyme A catabolic process"/>
    <property type="evidence" value="ECO:0007669"/>
    <property type="project" value="TreeGrafter"/>
</dbReference>